<evidence type="ECO:0000256" key="7">
    <source>
        <dbReference type="ARBA" id="ARBA00023136"/>
    </source>
</evidence>
<comment type="caution">
    <text evidence="9">The sequence shown here is derived from an EMBL/GenBank/DDBJ whole genome shotgun (WGS) entry which is preliminary data.</text>
</comment>
<dbReference type="GO" id="GO:0016763">
    <property type="term" value="F:pentosyltransferase activity"/>
    <property type="evidence" value="ECO:0007669"/>
    <property type="project" value="TreeGrafter"/>
</dbReference>
<sequence length="471" mass="53970">MFSLAQNYVTRGFWGDEAWTSLISQLPYKEMLRTTAADFHPPGYYTIVEFVYKFLPPTEFVTRSISIIFYLLTLFMVYKLASYVRGHLFGVLSAAVVAVNPIFFTYAFEARNYTMFAFAATCSIFFLLEISRSGPVSSSVIASGERSNLTTRLPRLLRNLAMTKKEVGFVIFTTLGIYTHYYMFFVLGAQGLYLLLYDRKIFLKMMGLYVISAILYLPWLPFLLGQLKSVAGDYWIGGIDKRTHYEALLRILGGEQKNLLRPWLFGLSIILLAVGIVQHALRDPSRSSGQRFEKPYLLIWLWAVVPFILATLPGFKFDGIHLPFRPIFFWRYLIGSSIPLSMVMVHSAQKFPKYLMWGSVGILLLLSLVIDFWTFASYPYGFKQVYANQVIPQIRQDDKIVTVLPSFAEVLYYRNRNQLGNDLIILPEGLVQFSGKSLLDAYVSNEVVKIADVPEGRYFEMRPGPNLEVRD</sequence>
<dbReference type="PANTHER" id="PTHR33908:SF11">
    <property type="entry name" value="MEMBRANE PROTEIN"/>
    <property type="match status" value="1"/>
</dbReference>
<keyword evidence="5 8" id="KW-0812">Transmembrane</keyword>
<feature type="transmembrane region" description="Helical" evidence="8">
    <location>
        <begin position="167"/>
        <end position="189"/>
    </location>
</feature>
<keyword evidence="2" id="KW-1003">Cell membrane</keyword>
<evidence type="ECO:0000313" key="10">
    <source>
        <dbReference type="Proteomes" id="UP000179227"/>
    </source>
</evidence>
<feature type="transmembrane region" description="Helical" evidence="8">
    <location>
        <begin position="327"/>
        <end position="348"/>
    </location>
</feature>
<gene>
    <name evidence="9" type="ORF">A3A60_03820</name>
</gene>
<reference evidence="9 10" key="1">
    <citation type="journal article" date="2016" name="Nat. Commun.">
        <title>Thousands of microbial genomes shed light on interconnected biogeochemical processes in an aquifer system.</title>
        <authorList>
            <person name="Anantharaman K."/>
            <person name="Brown C.T."/>
            <person name="Hug L.A."/>
            <person name="Sharon I."/>
            <person name="Castelle C.J."/>
            <person name="Probst A.J."/>
            <person name="Thomas B.C."/>
            <person name="Singh A."/>
            <person name="Wilkins M.J."/>
            <person name="Karaoz U."/>
            <person name="Brodie E.L."/>
            <person name="Williams K.H."/>
            <person name="Hubbard S.S."/>
            <person name="Banfield J.F."/>
        </authorList>
    </citation>
    <scope>NUCLEOTIDE SEQUENCE [LARGE SCALE GENOMIC DNA]</scope>
</reference>
<evidence type="ECO:0000256" key="6">
    <source>
        <dbReference type="ARBA" id="ARBA00022989"/>
    </source>
</evidence>
<feature type="transmembrane region" description="Helical" evidence="8">
    <location>
        <begin position="60"/>
        <end position="81"/>
    </location>
</feature>
<dbReference type="EMBL" id="MFBS01000041">
    <property type="protein sequence ID" value="OGE08216.1"/>
    <property type="molecule type" value="Genomic_DNA"/>
</dbReference>
<feature type="transmembrane region" description="Helical" evidence="8">
    <location>
        <begin position="113"/>
        <end position="130"/>
    </location>
</feature>
<organism evidence="9 10">
    <name type="scientific">Candidatus Curtissbacteria bacterium RIFCSPLOWO2_01_FULL_42_26</name>
    <dbReference type="NCBI Taxonomy" id="1797729"/>
    <lineage>
        <taxon>Bacteria</taxon>
        <taxon>Candidatus Curtissiibacteriota</taxon>
    </lineage>
</organism>
<dbReference type="Proteomes" id="UP000179227">
    <property type="component" value="Unassembled WGS sequence"/>
</dbReference>
<evidence type="ECO:0000256" key="5">
    <source>
        <dbReference type="ARBA" id="ARBA00022692"/>
    </source>
</evidence>
<feature type="transmembrane region" description="Helical" evidence="8">
    <location>
        <begin position="354"/>
        <end position="376"/>
    </location>
</feature>
<name>A0A1F5HVX6_9BACT</name>
<dbReference type="PANTHER" id="PTHR33908">
    <property type="entry name" value="MANNOSYLTRANSFERASE YKCB-RELATED"/>
    <property type="match status" value="1"/>
</dbReference>
<evidence type="ECO:0000256" key="8">
    <source>
        <dbReference type="SAM" id="Phobius"/>
    </source>
</evidence>
<keyword evidence="7 8" id="KW-0472">Membrane</keyword>
<evidence type="ECO:0000256" key="2">
    <source>
        <dbReference type="ARBA" id="ARBA00022475"/>
    </source>
</evidence>
<evidence type="ECO:0000256" key="3">
    <source>
        <dbReference type="ARBA" id="ARBA00022676"/>
    </source>
</evidence>
<evidence type="ECO:0000313" key="9">
    <source>
        <dbReference type="EMBL" id="OGE08216.1"/>
    </source>
</evidence>
<evidence type="ECO:0000256" key="1">
    <source>
        <dbReference type="ARBA" id="ARBA00004651"/>
    </source>
</evidence>
<dbReference type="GO" id="GO:0009103">
    <property type="term" value="P:lipopolysaccharide biosynthetic process"/>
    <property type="evidence" value="ECO:0007669"/>
    <property type="project" value="UniProtKB-ARBA"/>
</dbReference>
<comment type="subcellular location">
    <subcellularLocation>
        <location evidence="1">Cell membrane</location>
        <topology evidence="1">Multi-pass membrane protein</topology>
    </subcellularLocation>
</comment>
<evidence type="ECO:0000256" key="4">
    <source>
        <dbReference type="ARBA" id="ARBA00022679"/>
    </source>
</evidence>
<dbReference type="InterPro" id="IPR050297">
    <property type="entry name" value="LipidA_mod_glycosyltrf_83"/>
</dbReference>
<keyword evidence="4" id="KW-0808">Transferase</keyword>
<keyword evidence="6 8" id="KW-1133">Transmembrane helix</keyword>
<keyword evidence="3" id="KW-0328">Glycosyltransferase</keyword>
<accession>A0A1F5HVX6</accession>
<proteinExistence type="predicted"/>
<feature type="transmembrane region" description="Helical" evidence="8">
    <location>
        <begin position="259"/>
        <end position="277"/>
    </location>
</feature>
<feature type="transmembrane region" description="Helical" evidence="8">
    <location>
        <begin position="201"/>
        <end position="219"/>
    </location>
</feature>
<protein>
    <submittedName>
        <fullName evidence="9">Uncharacterized protein</fullName>
    </submittedName>
</protein>
<feature type="transmembrane region" description="Helical" evidence="8">
    <location>
        <begin position="88"/>
        <end position="107"/>
    </location>
</feature>
<dbReference type="AlphaFoldDB" id="A0A1F5HVX6"/>
<dbReference type="STRING" id="1797729.A3A60_03820"/>
<dbReference type="GO" id="GO:0005886">
    <property type="term" value="C:plasma membrane"/>
    <property type="evidence" value="ECO:0007669"/>
    <property type="project" value="UniProtKB-SubCell"/>
</dbReference>
<feature type="transmembrane region" description="Helical" evidence="8">
    <location>
        <begin position="297"/>
        <end position="315"/>
    </location>
</feature>